<feature type="transmembrane region" description="Helical" evidence="6">
    <location>
        <begin position="63"/>
        <end position="84"/>
    </location>
</feature>
<feature type="transmembrane region" description="Helical" evidence="6">
    <location>
        <begin position="187"/>
        <end position="213"/>
    </location>
</feature>
<protein>
    <submittedName>
        <fullName evidence="7">Polysaccharide biosynthesis protein</fullName>
    </submittedName>
</protein>
<keyword evidence="8" id="KW-1185">Reference proteome</keyword>
<dbReference type="Proteomes" id="UP000245999">
    <property type="component" value="Chromosome"/>
</dbReference>
<keyword evidence="4 6" id="KW-1133">Transmembrane helix</keyword>
<dbReference type="PANTHER" id="PTHR30250:SF11">
    <property type="entry name" value="O-ANTIGEN TRANSPORTER-RELATED"/>
    <property type="match status" value="1"/>
</dbReference>
<name>A0A2Z3GS53_9BACT</name>
<feature type="transmembrane region" description="Helical" evidence="6">
    <location>
        <begin position="139"/>
        <end position="162"/>
    </location>
</feature>
<dbReference type="AlphaFoldDB" id="A0A2Z3GS53"/>
<feature type="transmembrane region" description="Helical" evidence="6">
    <location>
        <begin position="323"/>
        <end position="345"/>
    </location>
</feature>
<evidence type="ECO:0000256" key="1">
    <source>
        <dbReference type="ARBA" id="ARBA00004651"/>
    </source>
</evidence>
<feature type="transmembrane region" description="Helical" evidence="6">
    <location>
        <begin position="410"/>
        <end position="432"/>
    </location>
</feature>
<evidence type="ECO:0000256" key="3">
    <source>
        <dbReference type="ARBA" id="ARBA00022692"/>
    </source>
</evidence>
<feature type="transmembrane region" description="Helical" evidence="6">
    <location>
        <begin position="381"/>
        <end position="403"/>
    </location>
</feature>
<accession>A0A2Z3GS53</accession>
<dbReference type="InterPro" id="IPR050833">
    <property type="entry name" value="Poly_Biosynth_Transport"/>
</dbReference>
<comment type="subcellular location">
    <subcellularLocation>
        <location evidence="1">Cell membrane</location>
        <topology evidence="1">Multi-pass membrane protein</topology>
    </subcellularLocation>
</comment>
<dbReference type="KEGG" id="hnv:DDQ68_16335"/>
<evidence type="ECO:0000256" key="6">
    <source>
        <dbReference type="SAM" id="Phobius"/>
    </source>
</evidence>
<evidence type="ECO:0000313" key="8">
    <source>
        <dbReference type="Proteomes" id="UP000245999"/>
    </source>
</evidence>
<keyword evidence="5 6" id="KW-0472">Membrane</keyword>
<proteinExistence type="predicted"/>
<organism evidence="7 8">
    <name type="scientific">Hymenobacter nivis</name>
    <dbReference type="NCBI Taxonomy" id="1850093"/>
    <lineage>
        <taxon>Bacteria</taxon>
        <taxon>Pseudomonadati</taxon>
        <taxon>Bacteroidota</taxon>
        <taxon>Cytophagia</taxon>
        <taxon>Cytophagales</taxon>
        <taxon>Hymenobacteraceae</taxon>
        <taxon>Hymenobacter</taxon>
    </lineage>
</organism>
<evidence type="ECO:0000256" key="4">
    <source>
        <dbReference type="ARBA" id="ARBA00022989"/>
    </source>
</evidence>
<dbReference type="OrthoDB" id="846354at2"/>
<feature type="transmembrane region" description="Helical" evidence="6">
    <location>
        <begin position="283"/>
        <end position="303"/>
    </location>
</feature>
<reference evidence="8" key="1">
    <citation type="submission" date="2018-04" db="EMBL/GenBank/DDBJ databases">
        <title>Complete genome of Antarctic heterotrophic bacterium Hymenobacter nivis.</title>
        <authorList>
            <person name="Terashima M."/>
        </authorList>
    </citation>
    <scope>NUCLEOTIDE SEQUENCE [LARGE SCALE GENOMIC DNA]</scope>
    <source>
        <strain evidence="8">NBRC 111535</strain>
    </source>
</reference>
<dbReference type="RefSeq" id="WP_109657262.1">
    <property type="nucleotide sequence ID" value="NZ_CP029145.1"/>
</dbReference>
<evidence type="ECO:0000313" key="7">
    <source>
        <dbReference type="EMBL" id="AWM34216.1"/>
    </source>
</evidence>
<evidence type="ECO:0000256" key="5">
    <source>
        <dbReference type="ARBA" id="ARBA00023136"/>
    </source>
</evidence>
<keyword evidence="3 6" id="KW-0812">Transmembrane</keyword>
<gene>
    <name evidence="7" type="ORF">DDQ68_16335</name>
</gene>
<evidence type="ECO:0000256" key="2">
    <source>
        <dbReference type="ARBA" id="ARBA00022475"/>
    </source>
</evidence>
<sequence>MPVSNKTYFTRGFFQRITAYPEFAKLMAWGKLASITGSAQLVVQAVSFACGILVIRLLPTKEYALYTLANTMLGTMVVLADGGITNGVMSQGARVWQDRIQMGAVLATGLDLRRKFAVGSLLIAAPALVYLLRHHDASWTMSFLLVAALIPAFLASLSGNLLEVAPRLHQDIVPLQKIQVGGNIGRLAMLCVTLFAFPWAFVAILAAGLPQIWSNQWLRKLSLVHADWHQAPDPVVRREILSIVKRLLPDAIYYCLSGQITIWLISLAGSTAAVAQIGALGRLAMGIGVFGALFGTLITPRFARLPSNSPVLLKRYLQLQAGLVIFSLGIVGGSWLFANQLLWVLGKNYAALKTEMVLNMGAGALSLMQGAAFSLCTFRGWVINPLIFIPVSILSIAAGVALFDVSTLKGIIVLNILVICVQLTMLITYSILKMQRAKREAQTA</sequence>
<feature type="transmembrane region" description="Helical" evidence="6">
    <location>
        <begin position="32"/>
        <end position="57"/>
    </location>
</feature>
<keyword evidence="2" id="KW-1003">Cell membrane</keyword>
<dbReference type="PANTHER" id="PTHR30250">
    <property type="entry name" value="PST FAMILY PREDICTED COLANIC ACID TRANSPORTER"/>
    <property type="match status" value="1"/>
</dbReference>
<dbReference type="GO" id="GO:0005886">
    <property type="term" value="C:plasma membrane"/>
    <property type="evidence" value="ECO:0007669"/>
    <property type="project" value="UniProtKB-SubCell"/>
</dbReference>
<dbReference type="EMBL" id="CP029145">
    <property type="protein sequence ID" value="AWM34216.1"/>
    <property type="molecule type" value="Genomic_DNA"/>
</dbReference>
<feature type="transmembrane region" description="Helical" evidence="6">
    <location>
        <begin position="251"/>
        <end position="271"/>
    </location>
</feature>